<dbReference type="PANTHER" id="PTHR10540:SF8">
    <property type="entry name" value="COP9 SIGNALOSOME COMPLEX SUBUNIT 6"/>
    <property type="match status" value="1"/>
</dbReference>
<dbReference type="InterPro" id="IPR024969">
    <property type="entry name" value="EIF3F/CSN6-like_C"/>
</dbReference>
<protein>
    <submittedName>
        <fullName evidence="3">COP9 signalosome complex subunit 6</fullName>
    </submittedName>
</protein>
<dbReference type="Pfam" id="PF13012">
    <property type="entry name" value="MitMem_reg"/>
    <property type="match status" value="1"/>
</dbReference>
<dbReference type="eggNOG" id="KOG3050">
    <property type="taxonomic scope" value="Eukaryota"/>
</dbReference>
<evidence type="ECO:0000256" key="1">
    <source>
        <dbReference type="ARBA" id="ARBA00010893"/>
    </source>
</evidence>
<dbReference type="AlphaFoldDB" id="K0KLV8"/>
<organism evidence="3 4">
    <name type="scientific">Wickerhamomyces ciferrii (strain ATCC 14091 / BCRC 22168 / CBS 111 / JCM 3599 / NBRC 0793 / NRRL Y-1031 F-60-10)</name>
    <name type="common">Yeast</name>
    <name type="synonym">Pichia ciferrii</name>
    <dbReference type="NCBI Taxonomy" id="1206466"/>
    <lineage>
        <taxon>Eukaryota</taxon>
        <taxon>Fungi</taxon>
        <taxon>Dikarya</taxon>
        <taxon>Ascomycota</taxon>
        <taxon>Saccharomycotina</taxon>
        <taxon>Saccharomycetes</taxon>
        <taxon>Phaffomycetales</taxon>
        <taxon>Wickerhamomycetaceae</taxon>
        <taxon>Wickerhamomyces</taxon>
    </lineage>
</organism>
<evidence type="ECO:0000259" key="2">
    <source>
        <dbReference type="Pfam" id="PF13012"/>
    </source>
</evidence>
<accession>K0KLV8</accession>
<dbReference type="Gene3D" id="3.40.140.10">
    <property type="entry name" value="Cytidine Deaminase, domain 2"/>
    <property type="match status" value="1"/>
</dbReference>
<proteinExistence type="inferred from homology"/>
<sequence length="250" mass="28767">MESKIFDIVIGVLLGNEDNGKLQVFNSFEFVIIDNSPDLTSLQTRLEQQSVILPNEYIIGVYQITQNKDLKPDDNIILLHSLLEGYNNNLITLIFNPNFAAKKHTNEKFIKIFDNKQNELKFDVDNKEAEKIAVDTVLEIKENDSNDESQKANDQLISQSFLLKTIKNKIRLIIAFLQQADPEKTPNYYDILRNVNSFISKIQYKQDEDIKTKLVDLETEYNTLISIGTITENIKNLESISLDLKKYDSA</sequence>
<reference evidence="3 4" key="1">
    <citation type="journal article" date="2012" name="Eukaryot. Cell">
        <title>Draft genome sequence of Wickerhamomyces ciferrii NRRL Y-1031 F-60-10.</title>
        <authorList>
            <person name="Schneider J."/>
            <person name="Andrea H."/>
            <person name="Blom J."/>
            <person name="Jaenicke S."/>
            <person name="Ruckert C."/>
            <person name="Schorsch C."/>
            <person name="Szczepanowski R."/>
            <person name="Farwick M."/>
            <person name="Goesmann A."/>
            <person name="Puhler A."/>
            <person name="Schaffer S."/>
            <person name="Tauch A."/>
            <person name="Kohler T."/>
            <person name="Brinkrolf K."/>
        </authorList>
    </citation>
    <scope>NUCLEOTIDE SEQUENCE [LARGE SCALE GENOMIC DNA]</scope>
    <source>
        <strain evidence="4">ATCC 14091 / BCRC 22168 / CBS 111 / JCM 3599 / NBRC 0793 / NRRL Y-1031 F-60-10</strain>
    </source>
</reference>
<comment type="similarity">
    <text evidence="1">Belongs to the peptidase M67A family. CSN6 subfamily.</text>
</comment>
<dbReference type="STRING" id="1206466.K0KLV8"/>
<keyword evidence="4" id="KW-1185">Reference proteome</keyword>
<dbReference type="EMBL" id="CAIF01000070">
    <property type="protein sequence ID" value="CCH43192.1"/>
    <property type="molecule type" value="Genomic_DNA"/>
</dbReference>
<evidence type="ECO:0000313" key="3">
    <source>
        <dbReference type="EMBL" id="CCH43192.1"/>
    </source>
</evidence>
<dbReference type="GO" id="GO:0008180">
    <property type="term" value="C:COP9 signalosome"/>
    <property type="evidence" value="ECO:0007669"/>
    <property type="project" value="TreeGrafter"/>
</dbReference>
<dbReference type="Proteomes" id="UP000009328">
    <property type="component" value="Unassembled WGS sequence"/>
</dbReference>
<dbReference type="InParanoid" id="K0KLV8"/>
<dbReference type="HOGENOM" id="CLU_1112070_0_0_1"/>
<feature type="domain" description="EIF3F/CSN6-like C-terminal" evidence="2">
    <location>
        <begin position="128"/>
        <end position="236"/>
    </location>
</feature>
<dbReference type="PANTHER" id="PTHR10540">
    <property type="entry name" value="EUKARYOTIC TRANSLATION INITIATION FACTOR 3 SUBUNIT F-RELATED"/>
    <property type="match status" value="1"/>
</dbReference>
<gene>
    <name evidence="3" type="ORF">BN7_2739</name>
</gene>
<name>K0KLV8_WICCF</name>
<evidence type="ECO:0000313" key="4">
    <source>
        <dbReference type="Proteomes" id="UP000009328"/>
    </source>
</evidence>
<comment type="caution">
    <text evidence="3">The sequence shown here is derived from an EMBL/GenBank/DDBJ whole genome shotgun (WGS) entry which is preliminary data.</text>
</comment>